<organism evidence="10 11">
    <name type="scientific">Candidatus Komeilibacteria bacterium CG_4_10_14_0_2_um_filter_37_10</name>
    <dbReference type="NCBI Taxonomy" id="1974470"/>
    <lineage>
        <taxon>Bacteria</taxon>
        <taxon>Candidatus Komeiliibacteriota</taxon>
    </lineage>
</organism>
<evidence type="ECO:0000256" key="5">
    <source>
        <dbReference type="ARBA" id="ARBA00022917"/>
    </source>
</evidence>
<dbReference type="Pfam" id="PF00009">
    <property type="entry name" value="GTP_EFTU"/>
    <property type="match status" value="1"/>
</dbReference>
<evidence type="ECO:0000313" key="10">
    <source>
        <dbReference type="EMBL" id="PIZ99766.1"/>
    </source>
</evidence>
<dbReference type="Pfam" id="PF11987">
    <property type="entry name" value="IF-2"/>
    <property type="match status" value="1"/>
</dbReference>
<dbReference type="SUPFAM" id="SSF50447">
    <property type="entry name" value="Translation proteins"/>
    <property type="match status" value="2"/>
</dbReference>
<dbReference type="InterPro" id="IPR036925">
    <property type="entry name" value="TIF_IF2_dom3_sf"/>
</dbReference>
<keyword evidence="6 7" id="KW-0342">GTP-binding</keyword>
<name>A0A2M7VGW2_9BACT</name>
<dbReference type="AlphaFoldDB" id="A0A2M7VGW2"/>
<dbReference type="Gene3D" id="2.40.30.10">
    <property type="entry name" value="Translation factors"/>
    <property type="match status" value="2"/>
</dbReference>
<sequence length="660" mass="73031">MNVTELARRLKVTTNELLEKLPELGFAIGKRAIKVDDRLVNKITMAWSEHKRREQMAAEEANVTEIRLDAKKSEQKLDKIIQIGDTIIIRDLADIMKVPINKLMVELMKNGIMATLNQAIDYETAVIIGEDLGFKVDKINNEEMESSQYAQQESKIKDIIKERSGTITRPPVVIVMGHVDHGKTKLLDALRETNVVAQEAGGITQHIGAYQVQLRDHLITFLDTPGHEAFKAMRSRGSKIADVAIIVVAADDGLQPQTIEVITLCQRENIPFIIAINKIDKEEADIDRVKKELSEINLIPEDWGGKTICVPISAKENTNLDHLLEMVLLLSDLADLKADEDGSAAGTIVEAHKNKNEGPVATVLIQTGILRVGDSIVVGSVTGKVKAIKNEYGQELALAGPSKPVRILGLKETPIIGDILEVIADQKIIKQKQKEIRYQKTVSTNNNVVSSSSDGEKESLVPTLPLILKTDVMGSQEAIMEALSKLNTAHAQVKIIKKGLGYVTDVDVMDAENAKAMLIGFNSKPQKSAEQLSIDKKIKIHLYSIIYNLLDDVKLELDKIKAQQTLRIEMGEIKVLAVFKSARDHMIIGGEVVKGKVQTNTKIKVTREQEIIDFGMLEELQASKMIVSEVVVGQQCGLKYKGRPLIQVGDILEIYQEKIS</sequence>
<dbReference type="Pfam" id="PF04760">
    <property type="entry name" value="IF2_N"/>
    <property type="match status" value="1"/>
</dbReference>
<keyword evidence="5 7" id="KW-0648">Protein biosynthesis</keyword>
<keyword evidence="7" id="KW-0963">Cytoplasm</keyword>
<dbReference type="InterPro" id="IPR023115">
    <property type="entry name" value="TIF_IF2_dom3"/>
</dbReference>
<dbReference type="Pfam" id="PF22042">
    <property type="entry name" value="EF-G_D2"/>
    <property type="match status" value="1"/>
</dbReference>
<evidence type="ECO:0000313" key="11">
    <source>
        <dbReference type="Proteomes" id="UP000230405"/>
    </source>
</evidence>
<dbReference type="Gene3D" id="1.10.10.2480">
    <property type="match status" value="1"/>
</dbReference>
<dbReference type="FunFam" id="3.40.50.300:FF:000019">
    <property type="entry name" value="Translation initiation factor IF-2"/>
    <property type="match status" value="1"/>
</dbReference>
<dbReference type="InterPro" id="IPR053905">
    <property type="entry name" value="EF-G-like_DII"/>
</dbReference>
<evidence type="ECO:0000256" key="7">
    <source>
        <dbReference type="HAMAP-Rule" id="MF_00100"/>
    </source>
</evidence>
<dbReference type="GO" id="GO:0003743">
    <property type="term" value="F:translation initiation factor activity"/>
    <property type="evidence" value="ECO:0007669"/>
    <property type="project" value="UniProtKB-UniRule"/>
</dbReference>
<evidence type="ECO:0000256" key="8">
    <source>
        <dbReference type="RuleBase" id="RU000644"/>
    </source>
</evidence>
<evidence type="ECO:0000256" key="4">
    <source>
        <dbReference type="ARBA" id="ARBA00022741"/>
    </source>
</evidence>
<dbReference type="CDD" id="cd03702">
    <property type="entry name" value="IF2_mtIF2_II"/>
    <property type="match status" value="1"/>
</dbReference>
<dbReference type="InterPro" id="IPR015760">
    <property type="entry name" value="TIF_IF2"/>
</dbReference>
<evidence type="ECO:0000256" key="6">
    <source>
        <dbReference type="ARBA" id="ARBA00023134"/>
    </source>
</evidence>
<dbReference type="EMBL" id="PFPO01000012">
    <property type="protein sequence ID" value="PIZ99766.1"/>
    <property type="molecule type" value="Genomic_DNA"/>
</dbReference>
<dbReference type="PANTHER" id="PTHR43381:SF4">
    <property type="entry name" value="EUKARYOTIC TRANSLATION INITIATION FACTOR 5B"/>
    <property type="match status" value="1"/>
</dbReference>
<comment type="subcellular location">
    <subcellularLocation>
        <location evidence="7">Cytoplasm</location>
    </subcellularLocation>
</comment>
<dbReference type="InterPro" id="IPR009000">
    <property type="entry name" value="Transl_B-barrel_sf"/>
</dbReference>
<dbReference type="GO" id="GO:0005525">
    <property type="term" value="F:GTP binding"/>
    <property type="evidence" value="ECO:0007669"/>
    <property type="project" value="UniProtKB-KW"/>
</dbReference>
<dbReference type="NCBIfam" id="TIGR00487">
    <property type="entry name" value="IF-2"/>
    <property type="match status" value="1"/>
</dbReference>
<dbReference type="InterPro" id="IPR005225">
    <property type="entry name" value="Small_GTP-bd"/>
</dbReference>
<keyword evidence="3 7" id="KW-0396">Initiation factor</keyword>
<proteinExistence type="inferred from homology"/>
<evidence type="ECO:0000259" key="9">
    <source>
        <dbReference type="PROSITE" id="PS51722"/>
    </source>
</evidence>
<dbReference type="PANTHER" id="PTHR43381">
    <property type="entry name" value="TRANSLATION INITIATION FACTOR IF-2-RELATED"/>
    <property type="match status" value="1"/>
</dbReference>
<dbReference type="Proteomes" id="UP000230405">
    <property type="component" value="Unassembled WGS sequence"/>
</dbReference>
<dbReference type="HAMAP" id="MF_00100_B">
    <property type="entry name" value="IF_2_B"/>
    <property type="match status" value="1"/>
</dbReference>
<feature type="domain" description="Tr-type G" evidence="9">
    <location>
        <begin position="168"/>
        <end position="337"/>
    </location>
</feature>
<dbReference type="Gene3D" id="3.40.50.300">
    <property type="entry name" value="P-loop containing nucleotide triphosphate hydrolases"/>
    <property type="match status" value="1"/>
</dbReference>
<dbReference type="SUPFAM" id="SSF52156">
    <property type="entry name" value="Initiation factor IF2/eIF5b, domain 3"/>
    <property type="match status" value="1"/>
</dbReference>
<comment type="caution">
    <text evidence="10">The sequence shown here is derived from an EMBL/GenBank/DDBJ whole genome shotgun (WGS) entry which is preliminary data.</text>
</comment>
<dbReference type="GO" id="GO:0003924">
    <property type="term" value="F:GTPase activity"/>
    <property type="evidence" value="ECO:0007669"/>
    <property type="project" value="UniProtKB-UniRule"/>
</dbReference>
<dbReference type="SUPFAM" id="SSF52540">
    <property type="entry name" value="P-loop containing nucleoside triphosphate hydrolases"/>
    <property type="match status" value="1"/>
</dbReference>
<dbReference type="InterPro" id="IPR000795">
    <property type="entry name" value="T_Tr_GTP-bd_dom"/>
</dbReference>
<dbReference type="PROSITE" id="PS51722">
    <property type="entry name" value="G_TR_2"/>
    <property type="match status" value="1"/>
</dbReference>
<dbReference type="GO" id="GO:0005737">
    <property type="term" value="C:cytoplasm"/>
    <property type="evidence" value="ECO:0007669"/>
    <property type="project" value="UniProtKB-SubCell"/>
</dbReference>
<dbReference type="NCBIfam" id="TIGR00231">
    <property type="entry name" value="small_GTP"/>
    <property type="match status" value="1"/>
</dbReference>
<feature type="binding site" evidence="7">
    <location>
        <begin position="223"/>
        <end position="227"/>
    </location>
    <ligand>
        <name>GTP</name>
        <dbReference type="ChEBI" id="CHEBI:37565"/>
    </ligand>
</feature>
<dbReference type="FunFam" id="3.40.50.10050:FF:000001">
    <property type="entry name" value="Translation initiation factor IF-2"/>
    <property type="match status" value="1"/>
</dbReference>
<keyword evidence="4 7" id="KW-0547">Nucleotide-binding</keyword>
<feature type="binding site" evidence="7">
    <location>
        <begin position="177"/>
        <end position="184"/>
    </location>
    <ligand>
        <name>GTP</name>
        <dbReference type="ChEBI" id="CHEBI:37565"/>
    </ligand>
</feature>
<feature type="region of interest" description="G-domain" evidence="7">
    <location>
        <begin position="171"/>
        <end position="319"/>
    </location>
</feature>
<comment type="function">
    <text evidence="7 8">One of the essential components for the initiation of protein synthesis. Protects formylmethionyl-tRNA from spontaneous hydrolysis and promotes its binding to the 30S ribosomal subunits. Also involved in the hydrolysis of GTP during the formation of the 70S ribosomal complex.</text>
</comment>
<dbReference type="Gene3D" id="3.40.50.10050">
    <property type="entry name" value="Translation initiation factor IF- 2, domain 3"/>
    <property type="match status" value="1"/>
</dbReference>
<dbReference type="InterPro" id="IPR006847">
    <property type="entry name" value="IF2_N"/>
</dbReference>
<evidence type="ECO:0000256" key="1">
    <source>
        <dbReference type="ARBA" id="ARBA00007733"/>
    </source>
</evidence>
<protein>
    <recommendedName>
        <fullName evidence="2 7">Translation initiation factor IF-2</fullName>
    </recommendedName>
</protein>
<feature type="binding site" evidence="7">
    <location>
        <begin position="277"/>
        <end position="280"/>
    </location>
    <ligand>
        <name>GTP</name>
        <dbReference type="ChEBI" id="CHEBI:37565"/>
    </ligand>
</feature>
<comment type="similarity">
    <text evidence="1 7 8">Belongs to the TRAFAC class translation factor GTPase superfamily. Classic translation factor GTPase family. IF-2 subfamily.</text>
</comment>
<dbReference type="InterPro" id="IPR027417">
    <property type="entry name" value="P-loop_NTPase"/>
</dbReference>
<dbReference type="InterPro" id="IPR044145">
    <property type="entry name" value="IF2_II"/>
</dbReference>
<evidence type="ECO:0000256" key="2">
    <source>
        <dbReference type="ARBA" id="ARBA00020675"/>
    </source>
</evidence>
<dbReference type="CDD" id="cd01887">
    <property type="entry name" value="IF2_eIF5B"/>
    <property type="match status" value="1"/>
</dbReference>
<gene>
    <name evidence="7" type="primary">infB</name>
    <name evidence="10" type="ORF">COX77_00505</name>
</gene>
<dbReference type="InterPro" id="IPR000178">
    <property type="entry name" value="TF_IF2_bacterial-like"/>
</dbReference>
<evidence type="ECO:0000256" key="3">
    <source>
        <dbReference type="ARBA" id="ARBA00022540"/>
    </source>
</evidence>
<reference evidence="11" key="1">
    <citation type="submission" date="2017-09" db="EMBL/GenBank/DDBJ databases">
        <title>Depth-based differentiation of microbial function through sediment-hosted aquifers and enrichment of novel symbionts in the deep terrestrial subsurface.</title>
        <authorList>
            <person name="Probst A.J."/>
            <person name="Ladd B."/>
            <person name="Jarett J.K."/>
            <person name="Geller-Mcgrath D.E."/>
            <person name="Sieber C.M.K."/>
            <person name="Emerson J.B."/>
            <person name="Anantharaman K."/>
            <person name="Thomas B.C."/>
            <person name="Malmstrom R."/>
            <person name="Stieglmeier M."/>
            <person name="Klingl A."/>
            <person name="Woyke T."/>
            <person name="Ryan C.M."/>
            <person name="Banfield J.F."/>
        </authorList>
    </citation>
    <scope>NUCLEOTIDE SEQUENCE [LARGE SCALE GENOMIC DNA]</scope>
</reference>
<accession>A0A2M7VGW2</accession>